<dbReference type="PANTHER" id="PTHR18640">
    <property type="entry name" value="SOLUTE CARRIER FAMILY 10 MEMBER 7"/>
    <property type="match status" value="1"/>
</dbReference>
<reference evidence="3" key="1">
    <citation type="submission" date="2023-09" db="EMBL/GenBank/DDBJ databases">
        <authorList>
            <consortium name="CW5 consortium"/>
            <person name="Lu C.-W."/>
        </authorList>
    </citation>
    <scope>NUCLEOTIDE SEQUENCE</scope>
    <source>
        <strain evidence="3">KPS</strain>
    </source>
</reference>
<dbReference type="RefSeq" id="WP_309542328.1">
    <property type="nucleotide sequence ID" value="NZ_CP133659.1"/>
</dbReference>
<dbReference type="PANTHER" id="PTHR18640:SF5">
    <property type="entry name" value="SODIUM_BILE ACID COTRANSPORTER 7"/>
    <property type="match status" value="1"/>
</dbReference>
<keyword evidence="2" id="KW-0472">Membrane</keyword>
<dbReference type="Proteomes" id="UP001180616">
    <property type="component" value="Chromosome"/>
</dbReference>
<feature type="transmembrane region" description="Helical" evidence="2">
    <location>
        <begin position="170"/>
        <end position="188"/>
    </location>
</feature>
<keyword evidence="2" id="KW-1133">Transmembrane helix</keyword>
<feature type="transmembrane region" description="Helical" evidence="2">
    <location>
        <begin position="235"/>
        <end position="257"/>
    </location>
</feature>
<organism evidence="3 4">
    <name type="scientific">Nitratidesulfovibrio liaohensis</name>
    <dbReference type="NCBI Taxonomy" id="2604158"/>
    <lineage>
        <taxon>Bacteria</taxon>
        <taxon>Pseudomonadati</taxon>
        <taxon>Thermodesulfobacteriota</taxon>
        <taxon>Desulfovibrionia</taxon>
        <taxon>Desulfovibrionales</taxon>
        <taxon>Desulfovibrionaceae</taxon>
        <taxon>Nitratidesulfovibrio</taxon>
    </lineage>
</organism>
<accession>A0ABY9R5D2</accession>
<feature type="transmembrane region" description="Helical" evidence="2">
    <location>
        <begin position="104"/>
        <end position="128"/>
    </location>
</feature>
<feature type="transmembrane region" description="Helical" evidence="2">
    <location>
        <begin position="42"/>
        <end position="61"/>
    </location>
</feature>
<protein>
    <submittedName>
        <fullName evidence="3">Bile acid:sodium symporter</fullName>
    </submittedName>
</protein>
<dbReference type="Pfam" id="PF13593">
    <property type="entry name" value="SBF_like"/>
    <property type="match status" value="1"/>
</dbReference>
<keyword evidence="2" id="KW-0812">Transmembrane</keyword>
<name>A0ABY9R5D2_9BACT</name>
<feature type="compositionally biased region" description="Low complexity" evidence="1">
    <location>
        <begin position="346"/>
        <end position="357"/>
    </location>
</feature>
<feature type="transmembrane region" description="Helical" evidence="2">
    <location>
        <begin position="73"/>
        <end position="92"/>
    </location>
</feature>
<feature type="transmembrane region" description="Helical" evidence="2">
    <location>
        <begin position="135"/>
        <end position="158"/>
    </location>
</feature>
<evidence type="ECO:0000256" key="2">
    <source>
        <dbReference type="SAM" id="Phobius"/>
    </source>
</evidence>
<feature type="transmembrane region" description="Helical" evidence="2">
    <location>
        <begin position="286"/>
        <end position="307"/>
    </location>
</feature>
<gene>
    <name evidence="3" type="ORF">KPS_000998</name>
</gene>
<evidence type="ECO:0000313" key="4">
    <source>
        <dbReference type="Proteomes" id="UP001180616"/>
    </source>
</evidence>
<feature type="region of interest" description="Disordered" evidence="1">
    <location>
        <begin position="338"/>
        <end position="357"/>
    </location>
</feature>
<sequence>MFAKYARRMAKDWFLAGMLGAVGLATLLPDLGASGGTLHADMLGNAGIFLIFFFHGAGISPESMRHGMSRWKLHTMVQLTTFVVFPLLWFGFRFAFDGLVPADLMLGFLYLCALPSTISSSVAMTAIAHGNVPGAIFNATLSSLLGIFLTPVIIALAAGAQGGALSLTDAMINIAGLLFLPFVLGQLARPWLGAFMARHKKKVNTFDKVAILILVYNSFCDSVLGGLWRDHGMDLLALTIGGAALILLVVLVLNTVVARALGFDKPDEIAAVFCGSKKTLASGVPMARLLFGAHPALGVIVLPIMFYHQLQLFVCSIMAERYARTMLQLEREGRDAAAGHAEMREPAAPAAMEAASR</sequence>
<dbReference type="InterPro" id="IPR016833">
    <property type="entry name" value="Put_Na-Bile_cotransptr"/>
</dbReference>
<dbReference type="PIRSF" id="PIRSF026166">
    <property type="entry name" value="UCP026166"/>
    <property type="match status" value="1"/>
</dbReference>
<dbReference type="Gene3D" id="1.20.1530.20">
    <property type="match status" value="1"/>
</dbReference>
<proteinExistence type="predicted"/>
<dbReference type="InterPro" id="IPR038770">
    <property type="entry name" value="Na+/solute_symporter_sf"/>
</dbReference>
<evidence type="ECO:0000313" key="3">
    <source>
        <dbReference type="EMBL" id="WMW66427.1"/>
    </source>
</evidence>
<evidence type="ECO:0000256" key="1">
    <source>
        <dbReference type="SAM" id="MobiDB-lite"/>
    </source>
</evidence>
<dbReference type="EMBL" id="CP133659">
    <property type="protein sequence ID" value="WMW66427.1"/>
    <property type="molecule type" value="Genomic_DNA"/>
</dbReference>
<keyword evidence="4" id="KW-1185">Reference proteome</keyword>